<dbReference type="KEGG" id="maqu:Maq22A_c07660"/>
<dbReference type="PIRSF" id="PIRSF037980">
    <property type="entry name" value="SoxA"/>
    <property type="match status" value="1"/>
</dbReference>
<evidence type="ECO:0000259" key="4">
    <source>
        <dbReference type="Pfam" id="PF07992"/>
    </source>
</evidence>
<reference evidence="8" key="2">
    <citation type="submission" date="2015-01" db="EMBL/GenBank/DDBJ databases">
        <title>Complete genome sequence of Methylobacterium aquaticum strain 22A.</title>
        <authorList>
            <person name="Tani A."/>
            <person name="Ogura Y."/>
            <person name="Hayashi T."/>
        </authorList>
    </citation>
    <scope>NUCLEOTIDE SEQUENCE [LARGE SCALE GENOMIC DNA]</scope>
    <source>
        <strain evidence="8">MA-22A</strain>
    </source>
</reference>
<dbReference type="InterPro" id="IPR013977">
    <property type="entry name" value="GcvT_C"/>
</dbReference>
<dbReference type="InterPro" id="IPR036188">
    <property type="entry name" value="FAD/NAD-bd_sf"/>
</dbReference>
<feature type="domain" description="GCVT N-terminal" evidence="3">
    <location>
        <begin position="626"/>
        <end position="898"/>
    </location>
</feature>
<dbReference type="Pfam" id="PF08669">
    <property type="entry name" value="GCV_T_C"/>
    <property type="match status" value="1"/>
</dbReference>
<evidence type="ECO:0000256" key="1">
    <source>
        <dbReference type="ARBA" id="ARBA00008609"/>
    </source>
</evidence>
<dbReference type="RefSeq" id="WP_060846287.1">
    <property type="nucleotide sequence ID" value="NZ_AP014704.1"/>
</dbReference>
<dbReference type="SUPFAM" id="SSF101790">
    <property type="entry name" value="Aminomethyltransferase beta-barrel domain"/>
    <property type="match status" value="1"/>
</dbReference>
<feature type="domain" description="SoxA A3" evidence="6">
    <location>
        <begin position="527"/>
        <end position="610"/>
    </location>
</feature>
<name>A0A0C6FQE0_9HYPH</name>
<gene>
    <name evidence="7" type="primary">hcaD</name>
    <name evidence="7" type="ORF">Maq22A_c07660</name>
</gene>
<dbReference type="PRINTS" id="PR00368">
    <property type="entry name" value="FADPNR"/>
</dbReference>
<dbReference type="PANTHER" id="PTHR43757:SF2">
    <property type="entry name" value="AMINOMETHYLTRANSFERASE, MITOCHONDRIAL"/>
    <property type="match status" value="1"/>
</dbReference>
<dbReference type="Pfam" id="PF01571">
    <property type="entry name" value="GCV_T"/>
    <property type="match status" value="1"/>
</dbReference>
<evidence type="ECO:0000259" key="3">
    <source>
        <dbReference type="Pfam" id="PF01571"/>
    </source>
</evidence>
<dbReference type="InterPro" id="IPR027266">
    <property type="entry name" value="TrmE/GcvT-like"/>
</dbReference>
<dbReference type="InterPro" id="IPR029043">
    <property type="entry name" value="GcvT/YgfZ_C"/>
</dbReference>
<dbReference type="GO" id="GO:0008115">
    <property type="term" value="F:sarcosine oxidase activity"/>
    <property type="evidence" value="ECO:0007669"/>
    <property type="project" value="InterPro"/>
</dbReference>
<dbReference type="PRINTS" id="PR00469">
    <property type="entry name" value="PNDRDTASEII"/>
</dbReference>
<dbReference type="Pfam" id="PF13510">
    <property type="entry name" value="Fer2_4"/>
    <property type="match status" value="1"/>
</dbReference>
<evidence type="ECO:0000313" key="8">
    <source>
        <dbReference type="Proteomes" id="UP000061432"/>
    </source>
</evidence>
<feature type="domain" description="FAD/NAD(P)-binding" evidence="4">
    <location>
        <begin position="186"/>
        <end position="433"/>
    </location>
</feature>
<proteinExistence type="inferred from homology"/>
<dbReference type="Pfam" id="PF07992">
    <property type="entry name" value="Pyr_redox_2"/>
    <property type="match status" value="1"/>
</dbReference>
<dbReference type="AlphaFoldDB" id="A0A0C6FQE0"/>
<dbReference type="EMBL" id="AP014704">
    <property type="protein sequence ID" value="BAQ44855.1"/>
    <property type="molecule type" value="Genomic_DNA"/>
</dbReference>
<dbReference type="InterPro" id="IPR041117">
    <property type="entry name" value="SoxA_A3"/>
</dbReference>
<dbReference type="Gene3D" id="3.50.50.60">
    <property type="entry name" value="FAD/NAD(P)-binding domain"/>
    <property type="match status" value="1"/>
</dbReference>
<dbReference type="SUPFAM" id="SSF103025">
    <property type="entry name" value="Folate-binding domain"/>
    <property type="match status" value="1"/>
</dbReference>
<organism evidence="7 8">
    <name type="scientific">Methylobacterium aquaticum</name>
    <dbReference type="NCBI Taxonomy" id="270351"/>
    <lineage>
        <taxon>Bacteria</taxon>
        <taxon>Pseudomonadati</taxon>
        <taxon>Pseudomonadota</taxon>
        <taxon>Alphaproteobacteria</taxon>
        <taxon>Hyphomicrobiales</taxon>
        <taxon>Methylobacteriaceae</taxon>
        <taxon>Methylobacterium</taxon>
    </lineage>
</organism>
<dbReference type="Pfam" id="PF17806">
    <property type="entry name" value="SO_alpha_A3"/>
    <property type="match status" value="1"/>
</dbReference>
<dbReference type="InterPro" id="IPR023753">
    <property type="entry name" value="FAD/NAD-binding_dom"/>
</dbReference>
<dbReference type="GO" id="GO:0046653">
    <property type="term" value="P:tetrahydrofolate metabolic process"/>
    <property type="evidence" value="ECO:0007669"/>
    <property type="project" value="InterPro"/>
</dbReference>
<dbReference type="PATRIC" id="fig|270351.10.peg.1459"/>
<accession>A0A0C6FQE0</accession>
<dbReference type="OrthoDB" id="5287468at2"/>
<dbReference type="Gene3D" id="3.30.1360.120">
    <property type="entry name" value="Probable tRNA modification gtpase trme, domain 1"/>
    <property type="match status" value="1"/>
</dbReference>
<reference evidence="7 8" key="1">
    <citation type="journal article" date="2015" name="Genome Announc.">
        <title>Complete Genome Sequence of Methylobacterium aquaticum Strain 22A, Isolated from Racomitrium japonicum Moss.</title>
        <authorList>
            <person name="Tani A."/>
            <person name="Ogura Y."/>
            <person name="Hayashi T."/>
            <person name="Kimbara K."/>
        </authorList>
    </citation>
    <scope>NUCLEOTIDE SEQUENCE [LARGE SCALE GENOMIC DNA]</scope>
    <source>
        <strain evidence="7 8">MA-22A</strain>
    </source>
</reference>
<dbReference type="NCBIfam" id="TIGR01372">
    <property type="entry name" value="soxA"/>
    <property type="match status" value="1"/>
</dbReference>
<comment type="similarity">
    <text evidence="1">Belongs to the GcvT family.</text>
</comment>
<evidence type="ECO:0000259" key="5">
    <source>
        <dbReference type="Pfam" id="PF08669"/>
    </source>
</evidence>
<dbReference type="InterPro" id="IPR042204">
    <property type="entry name" value="2Fe-2S-bd_N"/>
</dbReference>
<evidence type="ECO:0000313" key="7">
    <source>
        <dbReference type="EMBL" id="BAQ44855.1"/>
    </source>
</evidence>
<dbReference type="PANTHER" id="PTHR43757">
    <property type="entry name" value="AMINOMETHYLTRANSFERASE"/>
    <property type="match status" value="1"/>
</dbReference>
<sequence length="1012" mass="106728">MTALALARADAPAAPASAQPQRVAGGLIDRTRPLAFTFDGRRYGGFHGDTLASALLANGVRLVGRSFKYHRPRGILSAGSEEPNALVELRGGARREPNTRATVAELYDGLEAASQNRWPSLALDALAVNGLVGPVLSAGFYYKTFMWPAGLWEKLYEPLIRRAAGLGRAAGQADPDCYDRTHAHCDVLVIGSGPAGLSAALAAGRAGARVLVVDEDVVPGGRLNGERREIAGRPAAEWLAATLAELRSLPEVRLLARTTLFGVYDHGAYGAVERVADHLAVPPPHAPRQRLWRITARRAVLAAGAIERPHVFPGNDRPGVMLAGAVRTYLNRYGVLPGRRIAILASGDDGWRTVADVLAAGGEVAAVIDTRPQAPEALRRRAEAAGARVILGGAIIGTRGRLGLAAIEVVDGRGVGATIACDGLATANGWNPAIHLDSHLSRRPAWSEAIQAFVPSPAPGGMITAGAAAGRLTLAECLETGSAAGAAAATECGFAAESVPAPATDPESAAHTPVWRVAHPPGRRASGKAFVDFQNDVTADDVALAHQEGFRAVELLKRYTTLGMATDQGKTANLAGLGLMAELTGQPVPAVGTTVCRPPFTPVAIGAFAGTHRGRAFRPIRCVASHAWAEEHGAVFVETGLWLRPAYYLRAGETDWLQTVIREVETVRARVGLCDVTTLGKIDIQGADALAFLERVCANSLAGLAVGRTAFAFMLREDGFLKDDCSIARMGERHFVMTASTAHAAKVMEHLEYGRQWLWPDLDVQLASVSEQWAQFALAGPRARDTLRAVVDDGFDLSNDAFPFLACGAVTVGGGLPARLFRLSFSGELAYEIAVPASYGDAAWRALMAAGEPFGIAPYGSEALGVMRIEKGYAAGPEIDGRTTARDLGLAGMVAGDKDFVGRRMTDRPGLTDPDRPALAGFRPVAVGERLRAGAHFLALGAAPSLGADEGVMTSVAYSPSLGHWIGLGLIRRGPERYGERVRAYDPVRGGDVVVEICAPTFIDPDGERHHG</sequence>
<protein>
    <submittedName>
        <fullName evidence="7">Sarcosine oxidase subunit alpha</fullName>
    </submittedName>
</protein>
<dbReference type="SUPFAM" id="SSF51905">
    <property type="entry name" value="FAD/NAD(P)-binding domain"/>
    <property type="match status" value="1"/>
</dbReference>
<dbReference type="InterPro" id="IPR006277">
    <property type="entry name" value="Sarcosine_oxidase_asu"/>
</dbReference>
<dbReference type="Proteomes" id="UP000061432">
    <property type="component" value="Chromosome"/>
</dbReference>
<dbReference type="STRING" id="270351.Maq22A_c07660"/>
<feature type="domain" description="Aminomethyltransferase C-terminal" evidence="5">
    <location>
        <begin position="947"/>
        <end position="1004"/>
    </location>
</feature>
<dbReference type="Gene3D" id="3.10.20.440">
    <property type="entry name" value="2Fe-2S iron-sulphur cluster binding domain, sarcosine oxidase, alpha subunit, N-terminal domain"/>
    <property type="match status" value="1"/>
</dbReference>
<evidence type="ECO:0000259" key="6">
    <source>
        <dbReference type="Pfam" id="PF17806"/>
    </source>
</evidence>
<dbReference type="InterPro" id="IPR028896">
    <property type="entry name" value="GcvT/YgfZ/DmdA"/>
</dbReference>
<dbReference type="InterPro" id="IPR006222">
    <property type="entry name" value="GCVT_N"/>
</dbReference>
<evidence type="ECO:0000256" key="2">
    <source>
        <dbReference type="ARBA" id="ARBA00023002"/>
    </source>
</evidence>
<keyword evidence="2" id="KW-0560">Oxidoreductase</keyword>